<keyword evidence="5" id="KW-0136">Cellulose degradation</keyword>
<reference evidence="13" key="1">
    <citation type="submission" date="2022-06" db="EMBL/GenBank/DDBJ databases">
        <title>Vallitalea longa sp. nov., an anaerobic bacterium isolated from marine sediment.</title>
        <authorList>
            <person name="Hirano S."/>
            <person name="Terahara T."/>
            <person name="Mori K."/>
            <person name="Hamada M."/>
            <person name="Matsumoto R."/>
            <person name="Kobayashi T."/>
        </authorList>
    </citation>
    <scope>NUCLEOTIDE SEQUENCE</scope>
    <source>
        <strain evidence="13">SH18-1</strain>
    </source>
</reference>
<feature type="binding site" evidence="10">
    <location>
        <position position="118"/>
    </location>
    <ligand>
        <name>substrate</name>
    </ligand>
</feature>
<evidence type="ECO:0000313" key="14">
    <source>
        <dbReference type="Proteomes" id="UP001144256"/>
    </source>
</evidence>
<dbReference type="RefSeq" id="WP_281818608.1">
    <property type="nucleotide sequence ID" value="NZ_BRLB01000018.1"/>
</dbReference>
<dbReference type="GO" id="GO:0005829">
    <property type="term" value="C:cytosol"/>
    <property type="evidence" value="ECO:0007669"/>
    <property type="project" value="TreeGrafter"/>
</dbReference>
<proteinExistence type="inferred from homology"/>
<keyword evidence="14" id="KW-1185">Reference proteome</keyword>
<dbReference type="SUPFAM" id="SSF51445">
    <property type="entry name" value="(Trans)glycosidases"/>
    <property type="match status" value="1"/>
</dbReference>
<feature type="active site" description="Nucleophile" evidence="9 11">
    <location>
        <position position="355"/>
    </location>
</feature>
<evidence type="ECO:0000313" key="13">
    <source>
        <dbReference type="EMBL" id="GKX31497.1"/>
    </source>
</evidence>
<comment type="catalytic activity">
    <reaction evidence="1 12">
        <text>Hydrolysis of terminal, non-reducing beta-D-glucosyl residues with release of beta-D-glucose.</text>
        <dbReference type="EC" id="3.2.1.21"/>
    </reaction>
</comment>
<evidence type="ECO:0000256" key="4">
    <source>
        <dbReference type="ARBA" id="ARBA00022801"/>
    </source>
</evidence>
<keyword evidence="6" id="KW-0119">Carbohydrate metabolism</keyword>
<dbReference type="InterPro" id="IPR017736">
    <property type="entry name" value="Glyco_hydro_1_beta-glucosidase"/>
</dbReference>
<protein>
    <recommendedName>
        <fullName evidence="3 12">Beta-glucosidase</fullName>
        <ecNumber evidence="3 12">3.2.1.21</ecNumber>
    </recommendedName>
</protein>
<evidence type="ECO:0000256" key="1">
    <source>
        <dbReference type="ARBA" id="ARBA00000448"/>
    </source>
</evidence>
<dbReference type="Proteomes" id="UP001144256">
    <property type="component" value="Unassembled WGS sequence"/>
</dbReference>
<evidence type="ECO:0000256" key="7">
    <source>
        <dbReference type="ARBA" id="ARBA00023295"/>
    </source>
</evidence>
<dbReference type="InterPro" id="IPR001360">
    <property type="entry name" value="Glyco_hydro_1"/>
</dbReference>
<keyword evidence="7 12" id="KW-0326">Glycosidase</keyword>
<dbReference type="Pfam" id="PF00232">
    <property type="entry name" value="Glyco_hydro_1"/>
    <property type="match status" value="1"/>
</dbReference>
<evidence type="ECO:0000256" key="12">
    <source>
        <dbReference type="RuleBase" id="RU361175"/>
    </source>
</evidence>
<name>A0A9W5YDI2_9FIRM</name>
<evidence type="ECO:0000256" key="6">
    <source>
        <dbReference type="ARBA" id="ARBA00023277"/>
    </source>
</evidence>
<organism evidence="13 14">
    <name type="scientific">Vallitalea longa</name>
    <dbReference type="NCBI Taxonomy" id="2936439"/>
    <lineage>
        <taxon>Bacteria</taxon>
        <taxon>Bacillati</taxon>
        <taxon>Bacillota</taxon>
        <taxon>Clostridia</taxon>
        <taxon>Lachnospirales</taxon>
        <taxon>Vallitaleaceae</taxon>
        <taxon>Vallitalea</taxon>
    </lineage>
</organism>
<evidence type="ECO:0000256" key="11">
    <source>
        <dbReference type="PROSITE-ProRule" id="PRU10055"/>
    </source>
</evidence>
<comment type="caution">
    <text evidence="13">The sequence shown here is derived from an EMBL/GenBank/DDBJ whole genome shotgun (WGS) entry which is preliminary data.</text>
</comment>
<keyword evidence="4 12" id="KW-0378">Hydrolase</keyword>
<evidence type="ECO:0000256" key="10">
    <source>
        <dbReference type="PIRSR" id="PIRSR617736-2"/>
    </source>
</evidence>
<feature type="binding site" evidence="10">
    <location>
        <position position="17"/>
    </location>
    <ligand>
        <name>substrate</name>
    </ligand>
</feature>
<dbReference type="GO" id="GO:0030245">
    <property type="term" value="P:cellulose catabolic process"/>
    <property type="evidence" value="ECO:0007669"/>
    <property type="project" value="UniProtKB-KW"/>
</dbReference>
<dbReference type="EC" id="3.2.1.21" evidence="3 12"/>
<dbReference type="InterPro" id="IPR018120">
    <property type="entry name" value="Glyco_hydro_1_AS"/>
</dbReference>
<dbReference type="InterPro" id="IPR017853">
    <property type="entry name" value="GH"/>
</dbReference>
<feature type="binding site" evidence="10">
    <location>
        <begin position="409"/>
        <end position="410"/>
    </location>
    <ligand>
        <name>substrate</name>
    </ligand>
</feature>
<dbReference type="InterPro" id="IPR033132">
    <property type="entry name" value="GH_1_N_CS"/>
</dbReference>
<sequence>MGFKKDFVWGIATAAYQVEGGYNQDGRGLSVWDNFSHTPEIVVDMHNGDTACDSYNRYKEDVALMKKIGVKAYRFSISWSRVLPCGTGKVNEKGLEYYDKLVDELIANGIEPYITLFHWDFPYALYKQGGWLNDKSPEWFAEYTKVVIERLSDRVKFWITQNEPQCYIDLGHSKGQHAPGLQLPWNEVLLAGRNSMLAHGRAVMTIRKYAKQSPIIGYAPCGSVAIPNTNSDEDIEAAVIDMFRPSQKSLFTISMLVDPVILGRYPEGAEEIYGEDLPILTDKQKEIMCQPLDFLGFNNYSGHKVYMNSEGEVCRVKKQVGRAQTAMEWDVMPEGIYWGPRLMSERYNLPFYITENGMANLDWKAQDGKIYDYQRIDFTSRYLANYRKLASEGVDLRGYFHWSLLDNFEWKLGYSRRFGMVYVDFETGERTLKESAYWYNKVISSNGEDLSL</sequence>
<dbReference type="GO" id="GO:0008422">
    <property type="term" value="F:beta-glucosidase activity"/>
    <property type="evidence" value="ECO:0007669"/>
    <property type="project" value="UniProtKB-EC"/>
</dbReference>
<dbReference type="PRINTS" id="PR00131">
    <property type="entry name" value="GLHYDRLASE1"/>
</dbReference>
<feature type="binding site" evidence="10">
    <location>
        <position position="300"/>
    </location>
    <ligand>
        <name>substrate</name>
    </ligand>
</feature>
<feature type="binding site" evidence="10">
    <location>
        <position position="402"/>
    </location>
    <ligand>
        <name>substrate</name>
    </ligand>
</feature>
<feature type="binding site" evidence="10">
    <location>
        <position position="162"/>
    </location>
    <ligand>
        <name>substrate</name>
    </ligand>
</feature>
<evidence type="ECO:0000256" key="2">
    <source>
        <dbReference type="ARBA" id="ARBA00010838"/>
    </source>
</evidence>
<feature type="active site" description="Proton donor" evidence="9">
    <location>
        <position position="163"/>
    </location>
</feature>
<dbReference type="AlphaFoldDB" id="A0A9W5YDI2"/>
<keyword evidence="8" id="KW-0624">Polysaccharide degradation</keyword>
<dbReference type="FunFam" id="3.20.20.80:FF:000004">
    <property type="entry name" value="Beta-glucosidase 6-phospho-beta-glucosidase"/>
    <property type="match status" value="1"/>
</dbReference>
<dbReference type="Gene3D" id="3.20.20.80">
    <property type="entry name" value="Glycosidases"/>
    <property type="match status" value="1"/>
</dbReference>
<dbReference type="PROSITE" id="PS00572">
    <property type="entry name" value="GLYCOSYL_HYDROL_F1_1"/>
    <property type="match status" value="1"/>
</dbReference>
<evidence type="ECO:0000256" key="5">
    <source>
        <dbReference type="ARBA" id="ARBA00023001"/>
    </source>
</evidence>
<evidence type="ECO:0000256" key="8">
    <source>
        <dbReference type="ARBA" id="ARBA00023326"/>
    </source>
</evidence>
<dbReference type="EMBL" id="BRLB01000018">
    <property type="protein sequence ID" value="GKX31497.1"/>
    <property type="molecule type" value="Genomic_DNA"/>
</dbReference>
<accession>A0A9W5YDI2</accession>
<evidence type="ECO:0000256" key="9">
    <source>
        <dbReference type="PIRSR" id="PIRSR617736-1"/>
    </source>
</evidence>
<gene>
    <name evidence="13" type="ORF">SH1V18_39770</name>
</gene>
<comment type="similarity">
    <text evidence="2 12">Belongs to the glycosyl hydrolase 1 family.</text>
</comment>
<dbReference type="PANTHER" id="PTHR10353">
    <property type="entry name" value="GLYCOSYL HYDROLASE"/>
    <property type="match status" value="1"/>
</dbReference>
<dbReference type="NCBIfam" id="TIGR03356">
    <property type="entry name" value="BGL"/>
    <property type="match status" value="1"/>
</dbReference>
<evidence type="ECO:0000256" key="3">
    <source>
        <dbReference type="ARBA" id="ARBA00012744"/>
    </source>
</evidence>
<dbReference type="PROSITE" id="PS00653">
    <property type="entry name" value="GLYCOSYL_HYDROL_F1_2"/>
    <property type="match status" value="1"/>
</dbReference>
<dbReference type="PANTHER" id="PTHR10353:SF36">
    <property type="entry name" value="LP05116P"/>
    <property type="match status" value="1"/>
</dbReference>